<feature type="compositionally biased region" description="Basic and acidic residues" evidence="1">
    <location>
        <begin position="65"/>
        <end position="81"/>
    </location>
</feature>
<feature type="region of interest" description="Disordered" evidence="1">
    <location>
        <begin position="440"/>
        <end position="465"/>
    </location>
</feature>
<dbReference type="GO" id="GO:0005886">
    <property type="term" value="C:plasma membrane"/>
    <property type="evidence" value="ECO:0007669"/>
    <property type="project" value="TreeGrafter"/>
</dbReference>
<protein>
    <submittedName>
        <fullName evidence="4">Serine aminopeptidase S33 domain-containing protein</fullName>
    </submittedName>
</protein>
<evidence type="ECO:0000256" key="1">
    <source>
        <dbReference type="SAM" id="MobiDB-lite"/>
    </source>
</evidence>
<sequence length="465" mass="52225">MSGINLQITDFTNEVGVPPLIQLEKKELQKMKTSKQNFGKTTQKQHRKIHFSKEEFSQDSNRVTAGRDPKKSKKTVEDFKPKPPPLFQRAITGTLSTIVCAYNKIAVCTGCKIPPPSHLIDSFAFYPPAPWKWYYLSYFNEETGKRSFGNAKQCYGKQNLRIEPVTDSKDQALLTRIEGFAERTHPFIVQSESKNYIAAIKIEAELSLDEEPSHKVILLANSNACDMGLSLNCYAGYIASYQHPDAYDLYTFDYSGYGLSTGKANEEAVYKDIEGVYDYIVTERKDPKLEIILIGISIGTAVVTDLAAKNLPYITGIVLIAPLTSAIRHVARHHPPKKTSPYVDCFRTIDKVPLINVPLLCIHGLNDQMMPPSNSAEIYAAAPFGVDPLFIPNRCHLGVLSSFRLGERIITFMEEDIEKWKAGFEKDKLNRTSHMKYEEFEYDKDTESDKSDTGTTVTPTSTSSA</sequence>
<keyword evidence="3" id="KW-1185">Reference proteome</keyword>
<evidence type="ECO:0000313" key="3">
    <source>
        <dbReference type="Proteomes" id="UP000887577"/>
    </source>
</evidence>
<proteinExistence type="predicted"/>
<dbReference type="GO" id="GO:0010008">
    <property type="term" value="C:endosome membrane"/>
    <property type="evidence" value="ECO:0007669"/>
    <property type="project" value="TreeGrafter"/>
</dbReference>
<dbReference type="InterPro" id="IPR022742">
    <property type="entry name" value="Hydrolase_4"/>
</dbReference>
<feature type="domain" description="Serine aminopeptidase S33" evidence="2">
    <location>
        <begin position="246"/>
        <end position="327"/>
    </location>
</feature>
<dbReference type="GO" id="GO:0008474">
    <property type="term" value="F:palmitoyl-(protein) hydrolase activity"/>
    <property type="evidence" value="ECO:0007669"/>
    <property type="project" value="TreeGrafter"/>
</dbReference>
<feature type="compositionally biased region" description="Low complexity" evidence="1">
    <location>
        <begin position="453"/>
        <end position="465"/>
    </location>
</feature>
<dbReference type="PANTHER" id="PTHR12277:SF39">
    <property type="entry name" value="SERINE AMINOPEPTIDASE S33 DOMAIN-CONTAINING PROTEIN"/>
    <property type="match status" value="1"/>
</dbReference>
<organism evidence="3 4">
    <name type="scientific">Panagrolaimus superbus</name>
    <dbReference type="NCBI Taxonomy" id="310955"/>
    <lineage>
        <taxon>Eukaryota</taxon>
        <taxon>Metazoa</taxon>
        <taxon>Ecdysozoa</taxon>
        <taxon>Nematoda</taxon>
        <taxon>Chromadorea</taxon>
        <taxon>Rhabditida</taxon>
        <taxon>Tylenchina</taxon>
        <taxon>Panagrolaimomorpha</taxon>
        <taxon>Panagrolaimoidea</taxon>
        <taxon>Panagrolaimidae</taxon>
        <taxon>Panagrolaimus</taxon>
    </lineage>
</organism>
<dbReference type="Proteomes" id="UP000887577">
    <property type="component" value="Unplaced"/>
</dbReference>
<feature type="region of interest" description="Disordered" evidence="1">
    <location>
        <begin position="32"/>
        <end position="82"/>
    </location>
</feature>
<dbReference type="PANTHER" id="PTHR12277">
    <property type="entry name" value="ALPHA/BETA HYDROLASE DOMAIN-CONTAINING PROTEIN"/>
    <property type="match status" value="1"/>
</dbReference>
<name>A0A914Y137_9BILA</name>
<dbReference type="SUPFAM" id="SSF53474">
    <property type="entry name" value="alpha/beta-Hydrolases"/>
    <property type="match status" value="1"/>
</dbReference>
<dbReference type="InterPro" id="IPR029058">
    <property type="entry name" value="AB_hydrolase_fold"/>
</dbReference>
<dbReference type="WBParaSite" id="PSU_v2.g13164.t1">
    <property type="protein sequence ID" value="PSU_v2.g13164.t1"/>
    <property type="gene ID" value="PSU_v2.g13164"/>
</dbReference>
<evidence type="ECO:0000313" key="4">
    <source>
        <dbReference type="WBParaSite" id="PSU_v2.g13164.t1"/>
    </source>
</evidence>
<reference evidence="4" key="1">
    <citation type="submission" date="2022-11" db="UniProtKB">
        <authorList>
            <consortium name="WormBaseParasite"/>
        </authorList>
    </citation>
    <scope>IDENTIFICATION</scope>
</reference>
<dbReference type="Pfam" id="PF12146">
    <property type="entry name" value="Hydrolase_4"/>
    <property type="match status" value="1"/>
</dbReference>
<accession>A0A914Y137</accession>
<feature type="compositionally biased region" description="Basic and acidic residues" evidence="1">
    <location>
        <begin position="440"/>
        <end position="452"/>
    </location>
</feature>
<dbReference type="AlphaFoldDB" id="A0A914Y137"/>
<dbReference type="Gene3D" id="3.40.50.1820">
    <property type="entry name" value="alpha/beta hydrolase"/>
    <property type="match status" value="1"/>
</dbReference>
<evidence type="ECO:0000259" key="2">
    <source>
        <dbReference type="Pfam" id="PF12146"/>
    </source>
</evidence>